<proteinExistence type="inferred from homology"/>
<dbReference type="SUPFAM" id="SSF52540">
    <property type="entry name" value="P-loop containing nucleoside triphosphate hydrolases"/>
    <property type="match status" value="1"/>
</dbReference>
<dbReference type="PANTHER" id="PTHR24115:SF9">
    <property type="entry name" value="KINESIN HEAVY CHAIN"/>
    <property type="match status" value="1"/>
</dbReference>
<comment type="caution">
    <text evidence="4">The sequence shown here is derived from an EMBL/GenBank/DDBJ whole genome shotgun (WGS) entry which is preliminary data.</text>
</comment>
<dbReference type="Gene3D" id="1.20.1050.10">
    <property type="match status" value="1"/>
</dbReference>
<feature type="region of interest" description="Disordered" evidence="2">
    <location>
        <begin position="515"/>
        <end position="543"/>
    </location>
</feature>
<dbReference type="Proteomes" id="UP001189429">
    <property type="component" value="Unassembled WGS sequence"/>
</dbReference>
<dbReference type="PANTHER" id="PTHR24115">
    <property type="entry name" value="KINESIN-RELATED"/>
    <property type="match status" value="1"/>
</dbReference>
<evidence type="ECO:0000313" key="4">
    <source>
        <dbReference type="EMBL" id="CAK0834212.1"/>
    </source>
</evidence>
<dbReference type="Gene3D" id="3.40.30.10">
    <property type="entry name" value="Glutaredoxin"/>
    <property type="match status" value="1"/>
</dbReference>
<feature type="binding site" evidence="1">
    <location>
        <begin position="206"/>
        <end position="213"/>
    </location>
    <ligand>
        <name>ATP</name>
        <dbReference type="ChEBI" id="CHEBI:30616"/>
    </ligand>
</feature>
<keyword evidence="1" id="KW-0067">ATP-binding</keyword>
<name>A0ABN9SQR6_9DINO</name>
<dbReference type="Gene3D" id="3.40.850.10">
    <property type="entry name" value="Kinesin motor domain"/>
    <property type="match status" value="1"/>
</dbReference>
<evidence type="ECO:0000256" key="1">
    <source>
        <dbReference type="PROSITE-ProRule" id="PRU00283"/>
    </source>
</evidence>
<dbReference type="PRINTS" id="PR00380">
    <property type="entry name" value="KINESINHEAVY"/>
</dbReference>
<dbReference type="InterPro" id="IPR027640">
    <property type="entry name" value="Kinesin-like_fam"/>
</dbReference>
<comment type="similarity">
    <text evidence="1">Belongs to the TRAFAC class myosin-kinesin ATPase superfamily. Kinesin family.</text>
</comment>
<dbReference type="InterPro" id="IPR001752">
    <property type="entry name" value="Kinesin_motor_dom"/>
</dbReference>
<dbReference type="EMBL" id="CAUYUJ010012559">
    <property type="protein sequence ID" value="CAK0834212.1"/>
    <property type="molecule type" value="Genomic_DNA"/>
</dbReference>
<dbReference type="Pfam" id="PF00225">
    <property type="entry name" value="Kinesin"/>
    <property type="match status" value="1"/>
</dbReference>
<feature type="non-terminal residue" evidence="4">
    <location>
        <position position="543"/>
    </location>
</feature>
<feature type="domain" description="Kinesin motor" evidence="3">
    <location>
        <begin position="113"/>
        <end position="476"/>
    </location>
</feature>
<dbReference type="PROSITE" id="PS50067">
    <property type="entry name" value="KINESIN_MOTOR_2"/>
    <property type="match status" value="1"/>
</dbReference>
<keyword evidence="1" id="KW-0505">Motor protein</keyword>
<accession>A0ABN9SQR6</accession>
<reference evidence="4" key="1">
    <citation type="submission" date="2023-10" db="EMBL/GenBank/DDBJ databases">
        <authorList>
            <person name="Chen Y."/>
            <person name="Shah S."/>
            <person name="Dougan E. K."/>
            <person name="Thang M."/>
            <person name="Chan C."/>
        </authorList>
    </citation>
    <scope>NUCLEOTIDE SEQUENCE [LARGE SCALE GENOMIC DNA]</scope>
</reference>
<protein>
    <recommendedName>
        <fullName evidence="3">Kinesin motor domain-containing protein</fullName>
    </recommendedName>
</protein>
<evidence type="ECO:0000259" key="3">
    <source>
        <dbReference type="PROSITE" id="PS50067"/>
    </source>
</evidence>
<organism evidence="4 5">
    <name type="scientific">Prorocentrum cordatum</name>
    <dbReference type="NCBI Taxonomy" id="2364126"/>
    <lineage>
        <taxon>Eukaryota</taxon>
        <taxon>Sar</taxon>
        <taxon>Alveolata</taxon>
        <taxon>Dinophyceae</taxon>
        <taxon>Prorocentrales</taxon>
        <taxon>Prorocentraceae</taxon>
        <taxon>Prorocentrum</taxon>
    </lineage>
</organism>
<dbReference type="InterPro" id="IPR036961">
    <property type="entry name" value="Kinesin_motor_dom_sf"/>
</dbReference>
<evidence type="ECO:0000313" key="5">
    <source>
        <dbReference type="Proteomes" id="UP001189429"/>
    </source>
</evidence>
<evidence type="ECO:0000256" key="2">
    <source>
        <dbReference type="SAM" id="MobiDB-lite"/>
    </source>
</evidence>
<keyword evidence="5" id="KW-1185">Reference proteome</keyword>
<sequence length="543" mass="56385">MGGGASKGVQAGVEAASAAELRAAVGGLASAEKAKLADALQASGVPGAAPVTVPTSITAGVKHEKRPPPEMPDGSAVAVPVVDVDGFCMGQCPAILAALGSMFQLSGKTPQEKMRCLQALQDMNDVFGEHGKMAEATKSLRSVLIIVCLPHDGLGSSAAKSAETVKLLHGRSSAAKSAETAEVYSAVEPVVLGALRGHSGAVLCYGQTSAGKTFTMEGPPMDKEAWGIIPRALDTLLSAAAAPAPGAAPRLRLSMLEIYMEQLRDLLDPANGAELHITTDRSGEVCVRGLREVEVQSLRDALEVFEFGRAHRAVAATGMNDRSSRSHCVVMVKVDAGPPGSAGAPPRRAAKLCLADLAGSECLKKTWRGPGPACSQVVEEARAVNQSLTALGLVVRRLAACRRGPAAEPAHVPYRSSKLTRALQDNSPMMFLFCDLRPRAARAAVTVALVVNCSLSRLQTSETLSTLRFGTCARVAIGRSGDAGEERRQLLLQTLRAAREQLAALVAAQASGWPRDAPAALRGGSSSPGSRSRSLSPLELSPP</sequence>
<dbReference type="SMART" id="SM00129">
    <property type="entry name" value="KISc"/>
    <property type="match status" value="1"/>
</dbReference>
<dbReference type="InterPro" id="IPR027417">
    <property type="entry name" value="P-loop_NTPase"/>
</dbReference>
<feature type="compositionally biased region" description="Low complexity" evidence="2">
    <location>
        <begin position="517"/>
        <end position="543"/>
    </location>
</feature>
<keyword evidence="1" id="KW-0547">Nucleotide-binding</keyword>
<gene>
    <name evidence="4" type="ORF">PCOR1329_LOCUS31691</name>
</gene>